<evidence type="ECO:0000256" key="1">
    <source>
        <dbReference type="SAM" id="MobiDB-lite"/>
    </source>
</evidence>
<name>A0A5C3KMQ6_COPMA</name>
<proteinExistence type="predicted"/>
<accession>A0A5C3KMQ6</accession>
<keyword evidence="3" id="KW-1185">Reference proteome</keyword>
<feature type="region of interest" description="Disordered" evidence="1">
    <location>
        <begin position="1"/>
        <end position="26"/>
    </location>
</feature>
<protein>
    <submittedName>
        <fullName evidence="2">Uncharacterized protein</fullName>
    </submittedName>
</protein>
<gene>
    <name evidence="2" type="ORF">FA15DRAFT_758627</name>
</gene>
<dbReference type="EMBL" id="ML210264">
    <property type="protein sequence ID" value="TFK21574.1"/>
    <property type="molecule type" value="Genomic_DNA"/>
</dbReference>
<feature type="compositionally biased region" description="Basic and acidic residues" evidence="1">
    <location>
        <begin position="1"/>
        <end position="10"/>
    </location>
</feature>
<evidence type="ECO:0000313" key="3">
    <source>
        <dbReference type="Proteomes" id="UP000307440"/>
    </source>
</evidence>
<reference evidence="2 3" key="1">
    <citation type="journal article" date="2019" name="Nat. Ecol. Evol.">
        <title>Megaphylogeny resolves global patterns of mushroom evolution.</title>
        <authorList>
            <person name="Varga T."/>
            <person name="Krizsan K."/>
            <person name="Foldi C."/>
            <person name="Dima B."/>
            <person name="Sanchez-Garcia M."/>
            <person name="Sanchez-Ramirez S."/>
            <person name="Szollosi G.J."/>
            <person name="Szarkandi J.G."/>
            <person name="Papp V."/>
            <person name="Albert L."/>
            <person name="Andreopoulos W."/>
            <person name="Angelini C."/>
            <person name="Antonin V."/>
            <person name="Barry K.W."/>
            <person name="Bougher N.L."/>
            <person name="Buchanan P."/>
            <person name="Buyck B."/>
            <person name="Bense V."/>
            <person name="Catcheside P."/>
            <person name="Chovatia M."/>
            <person name="Cooper J."/>
            <person name="Damon W."/>
            <person name="Desjardin D."/>
            <person name="Finy P."/>
            <person name="Geml J."/>
            <person name="Haridas S."/>
            <person name="Hughes K."/>
            <person name="Justo A."/>
            <person name="Karasinski D."/>
            <person name="Kautmanova I."/>
            <person name="Kiss B."/>
            <person name="Kocsube S."/>
            <person name="Kotiranta H."/>
            <person name="LaButti K.M."/>
            <person name="Lechner B.E."/>
            <person name="Liimatainen K."/>
            <person name="Lipzen A."/>
            <person name="Lukacs Z."/>
            <person name="Mihaltcheva S."/>
            <person name="Morgado L.N."/>
            <person name="Niskanen T."/>
            <person name="Noordeloos M.E."/>
            <person name="Ohm R.A."/>
            <person name="Ortiz-Santana B."/>
            <person name="Ovrebo C."/>
            <person name="Racz N."/>
            <person name="Riley R."/>
            <person name="Savchenko A."/>
            <person name="Shiryaev A."/>
            <person name="Soop K."/>
            <person name="Spirin V."/>
            <person name="Szebenyi C."/>
            <person name="Tomsovsky M."/>
            <person name="Tulloss R.E."/>
            <person name="Uehling J."/>
            <person name="Grigoriev I.V."/>
            <person name="Vagvolgyi C."/>
            <person name="Papp T."/>
            <person name="Martin F.M."/>
            <person name="Miettinen O."/>
            <person name="Hibbett D.S."/>
            <person name="Nagy L.G."/>
        </authorList>
    </citation>
    <scope>NUCLEOTIDE SEQUENCE [LARGE SCALE GENOMIC DNA]</scope>
    <source>
        <strain evidence="2 3">CBS 121175</strain>
    </source>
</reference>
<dbReference type="Proteomes" id="UP000307440">
    <property type="component" value="Unassembled WGS sequence"/>
</dbReference>
<organism evidence="2 3">
    <name type="scientific">Coprinopsis marcescibilis</name>
    <name type="common">Agaric fungus</name>
    <name type="synonym">Psathyrella marcescibilis</name>
    <dbReference type="NCBI Taxonomy" id="230819"/>
    <lineage>
        <taxon>Eukaryota</taxon>
        <taxon>Fungi</taxon>
        <taxon>Dikarya</taxon>
        <taxon>Basidiomycota</taxon>
        <taxon>Agaricomycotina</taxon>
        <taxon>Agaricomycetes</taxon>
        <taxon>Agaricomycetidae</taxon>
        <taxon>Agaricales</taxon>
        <taxon>Agaricineae</taxon>
        <taxon>Psathyrellaceae</taxon>
        <taxon>Coprinopsis</taxon>
    </lineage>
</organism>
<evidence type="ECO:0000313" key="2">
    <source>
        <dbReference type="EMBL" id="TFK21574.1"/>
    </source>
</evidence>
<dbReference type="AlphaFoldDB" id="A0A5C3KMQ6"/>
<sequence>MVQQSEEKEAQVVSPYKEVQSEEAVSTKGVPYRIGFGGPDIKDAITDGAAPGLGVPDSDERPLPTPQGLVRTLAVDKRTKCFDVDWPITGKFPISFNLDRVPVSQEITDATGIKSYMLVNYRSIQIFYQYKLYFYGTKMGTYAFIDQEGPASTYGMRWTSPGPAFATLTFTIIYFHQHHHPTFTQYALRTTTSATTTTTPPPPLPPPPPTDIQSYNLNHNPQKLDIQIRAGHHNHQNRRRPQVRRRGGVNRACHGDLLVRELQLQQADDRSCQSAGRPIFERAWLDLL</sequence>